<keyword evidence="2" id="KW-1185">Reference proteome</keyword>
<comment type="caution">
    <text evidence="1">The sequence shown here is derived from an EMBL/GenBank/DDBJ whole genome shotgun (WGS) entry which is preliminary data.</text>
</comment>
<proteinExistence type="predicted"/>
<name>A0AAD2CU85_9STRA</name>
<sequence>SPAFILCPGASRSLAARFSVVAQWRASISRCVGGLFVFFAAVSTNKILKLFGFLFGREVLVVWKNRCRRRHDENALCCLFYEYVTTDSLLESNLE</sequence>
<dbReference type="Proteomes" id="UP001295423">
    <property type="component" value="Unassembled WGS sequence"/>
</dbReference>
<protein>
    <submittedName>
        <fullName evidence="1">Uncharacterized protein</fullName>
    </submittedName>
</protein>
<reference evidence="1" key="1">
    <citation type="submission" date="2023-08" db="EMBL/GenBank/DDBJ databases">
        <authorList>
            <person name="Audoor S."/>
            <person name="Bilcke G."/>
        </authorList>
    </citation>
    <scope>NUCLEOTIDE SEQUENCE</scope>
</reference>
<feature type="non-terminal residue" evidence="1">
    <location>
        <position position="1"/>
    </location>
</feature>
<dbReference type="AlphaFoldDB" id="A0AAD2CU85"/>
<dbReference type="EMBL" id="CAKOGP040001224">
    <property type="protein sequence ID" value="CAJ1944202.1"/>
    <property type="molecule type" value="Genomic_DNA"/>
</dbReference>
<gene>
    <name evidence="1" type="ORF">CYCCA115_LOCUS8770</name>
</gene>
<evidence type="ECO:0000313" key="1">
    <source>
        <dbReference type="EMBL" id="CAJ1944202.1"/>
    </source>
</evidence>
<accession>A0AAD2CU85</accession>
<evidence type="ECO:0000313" key="2">
    <source>
        <dbReference type="Proteomes" id="UP001295423"/>
    </source>
</evidence>
<organism evidence="1 2">
    <name type="scientific">Cylindrotheca closterium</name>
    <dbReference type="NCBI Taxonomy" id="2856"/>
    <lineage>
        <taxon>Eukaryota</taxon>
        <taxon>Sar</taxon>
        <taxon>Stramenopiles</taxon>
        <taxon>Ochrophyta</taxon>
        <taxon>Bacillariophyta</taxon>
        <taxon>Bacillariophyceae</taxon>
        <taxon>Bacillariophycidae</taxon>
        <taxon>Bacillariales</taxon>
        <taxon>Bacillariaceae</taxon>
        <taxon>Cylindrotheca</taxon>
    </lineage>
</organism>